<dbReference type="PANTHER" id="PTHR10963">
    <property type="entry name" value="GLYCOSYL HYDROLASE-RELATED"/>
    <property type="match status" value="1"/>
</dbReference>
<dbReference type="PROSITE" id="PS51762">
    <property type="entry name" value="GH16_2"/>
    <property type="match status" value="1"/>
</dbReference>
<protein>
    <submittedName>
        <fullName evidence="3">Concanavalin A-like lectin/glucanase domain-containing protein</fullName>
    </submittedName>
</protein>
<dbReference type="Pfam" id="PF26113">
    <property type="entry name" value="GH16_XgeA"/>
    <property type="match status" value="1"/>
</dbReference>
<dbReference type="OrthoDB" id="192832at2759"/>
<comment type="caution">
    <text evidence="3">The sequence shown here is derived from an EMBL/GenBank/DDBJ whole genome shotgun (WGS) entry which is preliminary data.</text>
</comment>
<evidence type="ECO:0000259" key="2">
    <source>
        <dbReference type="PROSITE" id="PS51762"/>
    </source>
</evidence>
<evidence type="ECO:0000313" key="4">
    <source>
        <dbReference type="Proteomes" id="UP000521943"/>
    </source>
</evidence>
<dbReference type="GO" id="GO:0030246">
    <property type="term" value="F:carbohydrate binding"/>
    <property type="evidence" value="ECO:0007669"/>
    <property type="project" value="UniProtKB-KW"/>
</dbReference>
<dbReference type="SUPFAM" id="SSF49899">
    <property type="entry name" value="Concanavalin A-like lectins/glucanases"/>
    <property type="match status" value="1"/>
</dbReference>
<dbReference type="Gene3D" id="2.60.120.200">
    <property type="match status" value="1"/>
</dbReference>
<name>A0A8H6HQ23_9AGAR</name>
<dbReference type="InterPro" id="IPR000757">
    <property type="entry name" value="Beta-glucanase-like"/>
</dbReference>
<evidence type="ECO:0000256" key="1">
    <source>
        <dbReference type="SAM" id="SignalP"/>
    </source>
</evidence>
<dbReference type="InterPro" id="IPR013320">
    <property type="entry name" value="ConA-like_dom_sf"/>
</dbReference>
<dbReference type="InterPro" id="IPR050546">
    <property type="entry name" value="Glycosyl_Hydrlase_16"/>
</dbReference>
<keyword evidence="3" id="KW-0430">Lectin</keyword>
<dbReference type="PANTHER" id="PTHR10963:SF24">
    <property type="entry name" value="GLYCOSIDASE C21B10.07-RELATED"/>
    <property type="match status" value="1"/>
</dbReference>
<keyword evidence="4" id="KW-1185">Reference proteome</keyword>
<dbReference type="Proteomes" id="UP000521943">
    <property type="component" value="Unassembled WGS sequence"/>
</dbReference>
<proteinExistence type="predicted"/>
<dbReference type="GO" id="GO:0009251">
    <property type="term" value="P:glucan catabolic process"/>
    <property type="evidence" value="ECO:0007669"/>
    <property type="project" value="TreeGrafter"/>
</dbReference>
<gene>
    <name evidence="3" type="ORF">DFP72DRAFT_1034242</name>
</gene>
<sequence>MLQLLTTITTISSIIHAILTIPGVKALENSPRNVAEGAEEVNARSPLDFTSRWARPQPRGPFAKRSLEELAKRDGAIETSPNGAQYIWKLQDTYAGRTFFDDMMFFSDQDPTNGLVHYVTKERSFSQNYTYFEDDGTVIMQSDMKTKLNPGEKRESVRIETQKTYNGGLFILDLKRAPWGCAVWPAYWSTASNNAWPRDGEIDILEGTHDNEHNQITWHTTGGCYLDASQKFTGTLLDKAENGSVQCNEDPVGGRYGCSTMEWSQASYGPYFESQGGGILAMKWDEYSIAVWSFFRAAIPKDVTSGAPQPSTWGPPSAVLANTKCNITDHFRNHVVIFDITFCGDLAGNNYGTTQCPGTCAERLADPANLINATWHINSLKAYQKLPIYATVGNGAASLQYQWISTLLAGITLVSLLVSTVTC</sequence>
<evidence type="ECO:0000313" key="3">
    <source>
        <dbReference type="EMBL" id="KAF6751095.1"/>
    </source>
</evidence>
<feature type="signal peptide" evidence="1">
    <location>
        <begin position="1"/>
        <end position="26"/>
    </location>
</feature>
<dbReference type="AlphaFoldDB" id="A0A8H6HQ23"/>
<dbReference type="CDD" id="cd02181">
    <property type="entry name" value="GH16_fungal_Lam16A_glucanase"/>
    <property type="match status" value="1"/>
</dbReference>
<organism evidence="3 4">
    <name type="scientific">Ephemerocybe angulata</name>
    <dbReference type="NCBI Taxonomy" id="980116"/>
    <lineage>
        <taxon>Eukaryota</taxon>
        <taxon>Fungi</taxon>
        <taxon>Dikarya</taxon>
        <taxon>Basidiomycota</taxon>
        <taxon>Agaricomycotina</taxon>
        <taxon>Agaricomycetes</taxon>
        <taxon>Agaricomycetidae</taxon>
        <taxon>Agaricales</taxon>
        <taxon>Agaricineae</taxon>
        <taxon>Psathyrellaceae</taxon>
        <taxon>Ephemerocybe</taxon>
    </lineage>
</organism>
<accession>A0A8H6HQ23</accession>
<dbReference type="EMBL" id="JACGCI010000052">
    <property type="protein sequence ID" value="KAF6751095.1"/>
    <property type="molecule type" value="Genomic_DNA"/>
</dbReference>
<dbReference type="GO" id="GO:0004553">
    <property type="term" value="F:hydrolase activity, hydrolyzing O-glycosyl compounds"/>
    <property type="evidence" value="ECO:0007669"/>
    <property type="project" value="InterPro"/>
</dbReference>
<keyword evidence="1" id="KW-0732">Signal</keyword>
<feature type="chain" id="PRO_5034097528" evidence="1">
    <location>
        <begin position="27"/>
        <end position="423"/>
    </location>
</feature>
<feature type="domain" description="GH16" evidence="2">
    <location>
        <begin position="86"/>
        <end position="325"/>
    </location>
</feature>
<reference evidence="3 4" key="1">
    <citation type="submission" date="2020-07" db="EMBL/GenBank/DDBJ databases">
        <title>Comparative genomics of pyrophilous fungi reveals a link between fire events and developmental genes.</title>
        <authorList>
            <consortium name="DOE Joint Genome Institute"/>
            <person name="Steindorff A.S."/>
            <person name="Carver A."/>
            <person name="Calhoun S."/>
            <person name="Stillman K."/>
            <person name="Liu H."/>
            <person name="Lipzen A."/>
            <person name="Pangilinan J."/>
            <person name="Labutti K."/>
            <person name="Bruns T.D."/>
            <person name="Grigoriev I.V."/>
        </authorList>
    </citation>
    <scope>NUCLEOTIDE SEQUENCE [LARGE SCALE GENOMIC DNA]</scope>
    <source>
        <strain evidence="3 4">CBS 144469</strain>
    </source>
</reference>